<comment type="caution">
    <text evidence="1">The sequence shown here is derived from an EMBL/GenBank/DDBJ whole genome shotgun (WGS) entry which is preliminary data.</text>
</comment>
<protein>
    <recommendedName>
        <fullName evidence="3">Lipoprotein</fullName>
    </recommendedName>
</protein>
<evidence type="ECO:0000313" key="1">
    <source>
        <dbReference type="EMBL" id="EAR60308.1"/>
    </source>
</evidence>
<accession>A0A7U8C2M1</accession>
<dbReference type="PROSITE" id="PS51257">
    <property type="entry name" value="PROKAR_LIPOPROTEIN"/>
    <property type="match status" value="1"/>
</dbReference>
<evidence type="ECO:0000313" key="2">
    <source>
        <dbReference type="Proteomes" id="UP000002171"/>
    </source>
</evidence>
<proteinExistence type="predicted"/>
<organism evidence="1 2">
    <name type="scientific">Neptuniibacter caesariensis</name>
    <dbReference type="NCBI Taxonomy" id="207954"/>
    <lineage>
        <taxon>Bacteria</taxon>
        <taxon>Pseudomonadati</taxon>
        <taxon>Pseudomonadota</taxon>
        <taxon>Gammaproteobacteria</taxon>
        <taxon>Oceanospirillales</taxon>
        <taxon>Oceanospirillaceae</taxon>
        <taxon>Neptuniibacter</taxon>
    </lineage>
</organism>
<dbReference type="EMBL" id="AAOW01000019">
    <property type="protein sequence ID" value="EAR60308.1"/>
    <property type="molecule type" value="Genomic_DNA"/>
</dbReference>
<name>A0A7U8C2M1_NEPCE</name>
<keyword evidence="2" id="KW-1185">Reference proteome</keyword>
<dbReference type="AlphaFoldDB" id="A0A7U8C2M1"/>
<evidence type="ECO:0008006" key="3">
    <source>
        <dbReference type="Google" id="ProtNLM"/>
    </source>
</evidence>
<dbReference type="OrthoDB" id="6119956at2"/>
<reference evidence="1 2" key="1">
    <citation type="submission" date="2006-02" db="EMBL/GenBank/DDBJ databases">
        <authorList>
            <person name="Pinhassi J."/>
            <person name="Pedros-Alio C."/>
            <person name="Ferriera S."/>
            <person name="Johnson J."/>
            <person name="Kravitz S."/>
            <person name="Halpern A."/>
            <person name="Remington K."/>
            <person name="Beeson K."/>
            <person name="Tran B."/>
            <person name="Rogers Y.-H."/>
            <person name="Friedman R."/>
            <person name="Venter J.C."/>
        </authorList>
    </citation>
    <scope>NUCLEOTIDE SEQUENCE [LARGE SCALE GENOMIC DNA]</scope>
    <source>
        <strain evidence="1 2">MED92</strain>
    </source>
</reference>
<gene>
    <name evidence="1" type="ORF">MED92_00220</name>
</gene>
<sequence>MSGKILSILFVTGLMVGCAGSYSHSVKREHYLLDTAKGELCIEGRNACQSLSLIVPSFQEHVIAAGYKLPKKAYQWSASELQNLMLQPPGNPYQPEILSANLYRLPPVYAVHSVWDVLAWEHYILYERGDRFDYIERPVPRRF</sequence>
<dbReference type="RefSeq" id="WP_007022916.1">
    <property type="nucleotide sequence ID" value="NZ_CH724128.1"/>
</dbReference>
<dbReference type="Proteomes" id="UP000002171">
    <property type="component" value="Unassembled WGS sequence"/>
</dbReference>